<dbReference type="AlphaFoldDB" id="A1WQS4"/>
<dbReference type="EMBL" id="CP000542">
    <property type="protein sequence ID" value="ABM59981.1"/>
    <property type="molecule type" value="Genomic_DNA"/>
</dbReference>
<dbReference type="RefSeq" id="WP_011811968.1">
    <property type="nucleotide sequence ID" value="NC_008786.1"/>
</dbReference>
<evidence type="ECO:0000313" key="1">
    <source>
        <dbReference type="EMBL" id="ABM59981.1"/>
    </source>
</evidence>
<reference evidence="2" key="1">
    <citation type="submission" date="2006-12" db="EMBL/GenBank/DDBJ databases">
        <title>Complete sequence of chromosome 1 of Verminephrobacter eiseniae EF01-2.</title>
        <authorList>
            <person name="Copeland A."/>
            <person name="Lucas S."/>
            <person name="Lapidus A."/>
            <person name="Barry K."/>
            <person name="Detter J.C."/>
            <person name="Glavina del Rio T."/>
            <person name="Dalin E."/>
            <person name="Tice H."/>
            <person name="Pitluck S."/>
            <person name="Chertkov O."/>
            <person name="Brettin T."/>
            <person name="Bruce D."/>
            <person name="Han C."/>
            <person name="Tapia R."/>
            <person name="Gilna P."/>
            <person name="Schmutz J."/>
            <person name="Larimer F."/>
            <person name="Land M."/>
            <person name="Hauser L."/>
            <person name="Kyrpides N."/>
            <person name="Kim E."/>
            <person name="Stahl D."/>
            <person name="Richardson P."/>
        </authorList>
    </citation>
    <scope>NUCLEOTIDE SEQUENCE [LARGE SCALE GENOMIC DNA]</scope>
    <source>
        <strain evidence="2">EF01-2</strain>
    </source>
</reference>
<dbReference type="KEGG" id="vei:Veis_4276"/>
<sequence length="73" mass="8603">MVDELQPEIDRLDEMGESFLSLYEGFVRHPLESGNNEVRLKWHRPRGEQAASKFDLLTQRLYAMGLKPTERNR</sequence>
<dbReference type="GeneID" id="76462600"/>
<protein>
    <submittedName>
        <fullName evidence="1">Uncharacterized protein</fullName>
    </submittedName>
</protein>
<accession>A1WQS4</accession>
<name>A1WQS4_VEREI</name>
<evidence type="ECO:0000313" key="2">
    <source>
        <dbReference type="Proteomes" id="UP000000374"/>
    </source>
</evidence>
<keyword evidence="2" id="KW-1185">Reference proteome</keyword>
<gene>
    <name evidence="1" type="ordered locus">Veis_4276</name>
</gene>
<dbReference type="HOGENOM" id="CLU_2703806_0_0_4"/>
<proteinExistence type="predicted"/>
<dbReference type="STRING" id="391735.Veis_4276"/>
<dbReference type="Proteomes" id="UP000000374">
    <property type="component" value="Chromosome"/>
</dbReference>
<organism evidence="1 2">
    <name type="scientific">Verminephrobacter eiseniae (strain EF01-2)</name>
    <dbReference type="NCBI Taxonomy" id="391735"/>
    <lineage>
        <taxon>Bacteria</taxon>
        <taxon>Pseudomonadati</taxon>
        <taxon>Pseudomonadota</taxon>
        <taxon>Betaproteobacteria</taxon>
        <taxon>Burkholderiales</taxon>
        <taxon>Comamonadaceae</taxon>
        <taxon>Verminephrobacter</taxon>
    </lineage>
</organism>